<organism evidence="1">
    <name type="scientific">metagenome</name>
    <dbReference type="NCBI Taxonomy" id="256318"/>
    <lineage>
        <taxon>unclassified sequences</taxon>
        <taxon>metagenomes</taxon>
    </lineage>
</organism>
<accession>A0A2P2C1D3</accession>
<sequence length="139" mass="15925">MSVHVTDHPDTAVLVADLVAFLETGIAREGLFADDVFVDLTLPLWRVQFDTAESTIRFRLGEHPGTGQVRVERVEQTGHGFTLEVEERWEQAGERWYCREMMRADVRGGSIAELAIYCTGDWDEARQREHRESVRLLHA</sequence>
<protein>
    <recommendedName>
        <fullName evidence="2">SnoaL-like domain-containing protein</fullName>
    </recommendedName>
</protein>
<evidence type="ECO:0000313" key="1">
    <source>
        <dbReference type="EMBL" id="CUR55820.1"/>
    </source>
</evidence>
<reference evidence="1" key="1">
    <citation type="submission" date="2015-08" db="EMBL/GenBank/DDBJ databases">
        <authorList>
            <person name="Babu N.S."/>
            <person name="Beckwith C.J."/>
            <person name="Beseler K.G."/>
            <person name="Brison A."/>
            <person name="Carone J.V."/>
            <person name="Caskin T.P."/>
            <person name="Diamond M."/>
            <person name="Durham M.E."/>
            <person name="Foxe J.M."/>
            <person name="Go M."/>
            <person name="Henderson B.A."/>
            <person name="Jones I.B."/>
            <person name="McGettigan J.A."/>
            <person name="Micheletti S.J."/>
            <person name="Nasrallah M.E."/>
            <person name="Ortiz D."/>
            <person name="Piller C.R."/>
            <person name="Privatt S.R."/>
            <person name="Schneider S.L."/>
            <person name="Sharp S."/>
            <person name="Smith T.C."/>
            <person name="Stanton J.D."/>
            <person name="Ullery H.E."/>
            <person name="Wilson R.J."/>
            <person name="Serrano M.G."/>
            <person name="Buck G."/>
            <person name="Lee V."/>
            <person name="Wang Y."/>
            <person name="Carvalho R."/>
            <person name="Voegtly L."/>
            <person name="Shi R."/>
            <person name="Duckworth R."/>
            <person name="Johnson A."/>
            <person name="Loviza R."/>
            <person name="Walstead R."/>
            <person name="Shah Z."/>
            <person name="Kiflezghi M."/>
            <person name="Wade K."/>
            <person name="Ball S.L."/>
            <person name="Bradley K.W."/>
            <person name="Asai D.J."/>
            <person name="Bowman C.A."/>
            <person name="Russell D.A."/>
            <person name="Pope W.H."/>
            <person name="Jacobs-Sera D."/>
            <person name="Hendrix R.W."/>
            <person name="Hatfull G.F."/>
        </authorList>
    </citation>
    <scope>NUCLEOTIDE SEQUENCE</scope>
</reference>
<name>A0A2P2C1D3_9ZZZZ</name>
<dbReference type="AlphaFoldDB" id="A0A2P2C1D3"/>
<dbReference type="EMBL" id="CZKA01000024">
    <property type="protein sequence ID" value="CUR55820.1"/>
    <property type="molecule type" value="Genomic_DNA"/>
</dbReference>
<evidence type="ECO:0008006" key="2">
    <source>
        <dbReference type="Google" id="ProtNLM"/>
    </source>
</evidence>
<proteinExistence type="predicted"/>
<gene>
    <name evidence="1" type="ORF">NOCA2300052</name>
</gene>